<proteinExistence type="predicted"/>
<feature type="domain" description="TRAP C4-dicarboxylate transport system permease DctM subunit" evidence="8">
    <location>
        <begin position="14"/>
        <end position="434"/>
    </location>
</feature>
<keyword evidence="2" id="KW-1003">Cell membrane</keyword>
<feature type="transmembrane region" description="Helical" evidence="7">
    <location>
        <begin position="232"/>
        <end position="253"/>
    </location>
</feature>
<evidence type="ECO:0000256" key="4">
    <source>
        <dbReference type="ARBA" id="ARBA00022692"/>
    </source>
</evidence>
<keyword evidence="4 7" id="KW-0812">Transmembrane</keyword>
<dbReference type="EMBL" id="DSTK01000031">
    <property type="protein sequence ID" value="HFK97677.1"/>
    <property type="molecule type" value="Genomic_DNA"/>
</dbReference>
<name>A0A832A4X5_9BACT</name>
<evidence type="ECO:0000313" key="9">
    <source>
        <dbReference type="EMBL" id="HFK97677.1"/>
    </source>
</evidence>
<feature type="transmembrane region" description="Helical" evidence="7">
    <location>
        <begin position="294"/>
        <end position="319"/>
    </location>
</feature>
<dbReference type="InterPro" id="IPR010656">
    <property type="entry name" value="DctM"/>
</dbReference>
<dbReference type="AlphaFoldDB" id="A0A832A4X5"/>
<accession>A0A832A4X5</accession>
<feature type="transmembrane region" description="Helical" evidence="7">
    <location>
        <begin position="7"/>
        <end position="40"/>
    </location>
</feature>
<dbReference type="PANTHER" id="PTHR33362">
    <property type="entry name" value="SIALIC ACID TRAP TRANSPORTER PERMEASE PROTEIN SIAT-RELATED"/>
    <property type="match status" value="1"/>
</dbReference>
<sequence>MIADPLLLSVVLFSIMFLFLLSGLWIGFSLMAAAIAGMLLADMNLPPGFSVWTKIGNLLVNSMWNSVNSWSLTALPLFVFMGELLHRTAISDKLFNGLVPWLNRIPGRLLHINVFACSLFAAVSGSSAATTATVGKITLDELSKRGYSESVALGSLAGAGTLGFMIPPSLIMIIYGILSDTSIGQLFIGGILPGLLLAGCYSLYIMVLALLRPSIVPSGEESFTWSQRLRSLADLAPVFSLIAAVLGGIYLGYTTPTEAAAIGVLGAFILGVLFRTMTAAVFKDALLSAVRTSTMITFIIVGAAFLSQVVGFLGITTAVSRFIAHLNLSPYMLIFILGLMYLFLGMLLDGISLVVMTLPIVLPMVLHAGFSPLWFGIFLVFMVELSQITPPVGFSIFVLQSMSHRDVGFILKATFPFFVIMILAVVLVTIFPHIVLFLPQKMVG</sequence>
<feature type="transmembrane region" description="Helical" evidence="7">
    <location>
        <begin position="331"/>
        <end position="361"/>
    </location>
</feature>
<feature type="transmembrane region" description="Helical" evidence="7">
    <location>
        <begin position="67"/>
        <end position="85"/>
    </location>
</feature>
<feature type="transmembrane region" description="Helical" evidence="7">
    <location>
        <begin position="373"/>
        <end position="397"/>
    </location>
</feature>
<feature type="transmembrane region" description="Helical" evidence="7">
    <location>
        <begin position="183"/>
        <end position="211"/>
    </location>
</feature>
<feature type="transmembrane region" description="Helical" evidence="7">
    <location>
        <begin position="259"/>
        <end position="282"/>
    </location>
</feature>
<dbReference type="NCBIfam" id="TIGR00786">
    <property type="entry name" value="dctM"/>
    <property type="match status" value="1"/>
</dbReference>
<evidence type="ECO:0000259" key="8">
    <source>
        <dbReference type="Pfam" id="PF06808"/>
    </source>
</evidence>
<evidence type="ECO:0000256" key="6">
    <source>
        <dbReference type="ARBA" id="ARBA00023136"/>
    </source>
</evidence>
<dbReference type="InterPro" id="IPR004681">
    <property type="entry name" value="TRAP_DctM"/>
</dbReference>
<dbReference type="PANTHER" id="PTHR33362:SF5">
    <property type="entry name" value="C4-DICARBOXYLATE TRAP TRANSPORTER LARGE PERMEASE PROTEIN DCTM"/>
    <property type="match status" value="1"/>
</dbReference>
<keyword evidence="3" id="KW-0997">Cell inner membrane</keyword>
<gene>
    <name evidence="9" type="ORF">ENS06_10210</name>
</gene>
<keyword evidence="5 7" id="KW-1133">Transmembrane helix</keyword>
<evidence type="ECO:0000256" key="3">
    <source>
        <dbReference type="ARBA" id="ARBA00022519"/>
    </source>
</evidence>
<keyword evidence="6 7" id="KW-0472">Membrane</keyword>
<comment type="caution">
    <text evidence="9">The sequence shown here is derived from an EMBL/GenBank/DDBJ whole genome shotgun (WGS) entry which is preliminary data.</text>
</comment>
<reference evidence="9" key="1">
    <citation type="journal article" date="2020" name="mSystems">
        <title>Genome- and Community-Level Interaction Insights into Carbon Utilization and Element Cycling Functions of Hydrothermarchaeota in Hydrothermal Sediment.</title>
        <authorList>
            <person name="Zhou Z."/>
            <person name="Liu Y."/>
            <person name="Xu W."/>
            <person name="Pan J."/>
            <person name="Luo Z.H."/>
            <person name="Li M."/>
        </authorList>
    </citation>
    <scope>NUCLEOTIDE SEQUENCE [LARGE SCALE GENOMIC DNA]</scope>
    <source>
        <strain evidence="9">SpSt-456</strain>
    </source>
</reference>
<protein>
    <submittedName>
        <fullName evidence="9">TRAP transporter large permease subunit</fullName>
    </submittedName>
</protein>
<evidence type="ECO:0000256" key="2">
    <source>
        <dbReference type="ARBA" id="ARBA00022475"/>
    </source>
</evidence>
<dbReference type="PIRSF" id="PIRSF006066">
    <property type="entry name" value="HI0050"/>
    <property type="match status" value="1"/>
</dbReference>
<comment type="subcellular location">
    <subcellularLocation>
        <location evidence="1">Cell inner membrane</location>
        <topology evidence="1">Multi-pass membrane protein</topology>
    </subcellularLocation>
</comment>
<dbReference type="GO" id="GO:0022857">
    <property type="term" value="F:transmembrane transporter activity"/>
    <property type="evidence" value="ECO:0007669"/>
    <property type="project" value="TreeGrafter"/>
</dbReference>
<dbReference type="GO" id="GO:0005886">
    <property type="term" value="C:plasma membrane"/>
    <property type="evidence" value="ECO:0007669"/>
    <property type="project" value="UniProtKB-SubCell"/>
</dbReference>
<dbReference type="Pfam" id="PF06808">
    <property type="entry name" value="DctM"/>
    <property type="match status" value="1"/>
</dbReference>
<evidence type="ECO:0000256" key="5">
    <source>
        <dbReference type="ARBA" id="ARBA00022989"/>
    </source>
</evidence>
<evidence type="ECO:0000256" key="7">
    <source>
        <dbReference type="SAM" id="Phobius"/>
    </source>
</evidence>
<evidence type="ECO:0000256" key="1">
    <source>
        <dbReference type="ARBA" id="ARBA00004429"/>
    </source>
</evidence>
<feature type="transmembrane region" description="Helical" evidence="7">
    <location>
        <begin position="417"/>
        <end position="438"/>
    </location>
</feature>
<organism evidence="9">
    <name type="scientific">Desulfacinum infernum</name>
    <dbReference type="NCBI Taxonomy" id="35837"/>
    <lineage>
        <taxon>Bacteria</taxon>
        <taxon>Pseudomonadati</taxon>
        <taxon>Thermodesulfobacteriota</taxon>
        <taxon>Syntrophobacteria</taxon>
        <taxon>Syntrophobacterales</taxon>
        <taxon>Syntrophobacteraceae</taxon>
        <taxon>Desulfacinum</taxon>
    </lineage>
</organism>
<feature type="transmembrane region" description="Helical" evidence="7">
    <location>
        <begin position="151"/>
        <end position="177"/>
    </location>
</feature>